<evidence type="ECO:0000256" key="2">
    <source>
        <dbReference type="ARBA" id="ARBA00022679"/>
    </source>
</evidence>
<dbReference type="AlphaFoldDB" id="A0A7S3R5I9"/>
<feature type="compositionally biased region" description="Polar residues" evidence="8">
    <location>
        <begin position="451"/>
        <end position="461"/>
    </location>
</feature>
<reference evidence="9" key="1">
    <citation type="submission" date="2021-01" db="EMBL/GenBank/DDBJ databases">
        <authorList>
            <person name="Corre E."/>
            <person name="Pelletier E."/>
            <person name="Niang G."/>
            <person name="Scheremetjew M."/>
            <person name="Finn R."/>
            <person name="Kale V."/>
            <person name="Holt S."/>
            <person name="Cochrane G."/>
            <person name="Meng A."/>
            <person name="Brown T."/>
            <person name="Cohen L."/>
        </authorList>
    </citation>
    <scope>NUCLEOTIDE SEQUENCE</scope>
    <source>
        <strain evidence="9">CCMP1320</strain>
    </source>
</reference>
<dbReference type="PANTHER" id="PTHR20275:SF6">
    <property type="entry name" value="NAD KINASE 2, CHLOROPLASTIC"/>
    <property type="match status" value="1"/>
</dbReference>
<keyword evidence="4" id="KW-0418">Kinase</keyword>
<evidence type="ECO:0000256" key="4">
    <source>
        <dbReference type="ARBA" id="ARBA00022777"/>
    </source>
</evidence>
<dbReference type="InterPro" id="IPR002504">
    <property type="entry name" value="NADK"/>
</dbReference>
<dbReference type="FunFam" id="2.60.200.30:FF:000009">
    <property type="entry name" value="Poly(P)/ATP NAD kinase"/>
    <property type="match status" value="1"/>
</dbReference>
<keyword evidence="5" id="KW-0067">ATP-binding</keyword>
<evidence type="ECO:0000313" key="9">
    <source>
        <dbReference type="EMBL" id="CAE0503343.1"/>
    </source>
</evidence>
<dbReference type="GO" id="GO:0003951">
    <property type="term" value="F:NAD+ kinase activity"/>
    <property type="evidence" value="ECO:0007669"/>
    <property type="project" value="InterPro"/>
</dbReference>
<organism evidence="9">
    <name type="scientific">Dunaliella tertiolecta</name>
    <name type="common">Green alga</name>
    <dbReference type="NCBI Taxonomy" id="3047"/>
    <lineage>
        <taxon>Eukaryota</taxon>
        <taxon>Viridiplantae</taxon>
        <taxon>Chlorophyta</taxon>
        <taxon>core chlorophytes</taxon>
        <taxon>Chlorophyceae</taxon>
        <taxon>CS clade</taxon>
        <taxon>Chlamydomonadales</taxon>
        <taxon>Dunaliellaceae</taxon>
        <taxon>Dunaliella</taxon>
    </lineage>
</organism>
<gene>
    <name evidence="9" type="ORF">DTER00134_LOCUS18416</name>
</gene>
<keyword evidence="6" id="KW-0521">NADP</keyword>
<dbReference type="GO" id="GO:0005524">
    <property type="term" value="F:ATP binding"/>
    <property type="evidence" value="ECO:0007669"/>
    <property type="project" value="UniProtKB-KW"/>
</dbReference>
<dbReference type="Pfam" id="PF20143">
    <property type="entry name" value="NAD_kinase_C"/>
    <property type="match status" value="1"/>
</dbReference>
<dbReference type="EMBL" id="HBIP01030369">
    <property type="protein sequence ID" value="CAE0503343.1"/>
    <property type="molecule type" value="Transcribed_RNA"/>
</dbReference>
<proteinExistence type="inferred from homology"/>
<dbReference type="InterPro" id="IPR017438">
    <property type="entry name" value="ATP-NAD_kinase_N"/>
</dbReference>
<evidence type="ECO:0000256" key="5">
    <source>
        <dbReference type="ARBA" id="ARBA00022840"/>
    </source>
</evidence>
<dbReference type="InterPro" id="IPR016064">
    <property type="entry name" value="NAD/diacylglycerol_kinase_sf"/>
</dbReference>
<keyword evidence="3" id="KW-0547">Nucleotide-binding</keyword>
<feature type="region of interest" description="Disordered" evidence="8">
    <location>
        <begin position="426"/>
        <end position="483"/>
    </location>
</feature>
<dbReference type="PANTHER" id="PTHR20275">
    <property type="entry name" value="NAD KINASE"/>
    <property type="match status" value="1"/>
</dbReference>
<accession>A0A7S3R5I9</accession>
<evidence type="ECO:0000256" key="8">
    <source>
        <dbReference type="SAM" id="MobiDB-lite"/>
    </source>
</evidence>
<sequence>MMFTTGLRSGGATCSAGVHGNGTAQAVCGRRHRRESVLPMQTRQPASSQVLRHVLLPPPAQQATVAMRAAADSDQPNNNTFSPADLHNPDDGWTQTSELVQGATVKFNDSAQRRAVMHWGPGCPSTVLIVKKPANEEATEKMREIAIWLASHKGIKVVAERPVAATEFPDLEAFDPQEHCVDFCVTLGGDGTVLHLASLFEKDTPLPPIISFAMGSLGFLTPFDSKDFAYYLTRVLSADNPLAPLYITLRSRRQCKLKHVGGRMQSFNALNEVVIDRGSSPAAVLLSVFTDGTFLTTIEADGLIISTPSGSTAYSMSAGGPMVAPSVPCSILTPIAPLSLSFRPLVIPESSEILIHLPDEARSHTARVSFDGKGGLRMRKGSVLRVTPAVHPIPMISMGMLDSDWYEAITDKLKWNQSLREFPRIPSTASLSEEDTPFVGGKGAVGAAPSPRQSPTASSPGRSPGPDPQELEQVRYIQRISKM</sequence>
<dbReference type="Pfam" id="PF01513">
    <property type="entry name" value="NAD_kinase"/>
    <property type="match status" value="1"/>
</dbReference>
<dbReference type="Gene3D" id="3.40.50.10330">
    <property type="entry name" value="Probable inorganic polyphosphate/atp-NAD kinase, domain 1"/>
    <property type="match status" value="1"/>
</dbReference>
<dbReference type="InterPro" id="IPR017437">
    <property type="entry name" value="ATP-NAD_kinase_PpnK-typ_C"/>
</dbReference>
<evidence type="ECO:0000256" key="6">
    <source>
        <dbReference type="ARBA" id="ARBA00022857"/>
    </source>
</evidence>
<dbReference type="Gene3D" id="2.60.200.30">
    <property type="entry name" value="Probable inorganic polyphosphate/atp-NAD kinase, domain 2"/>
    <property type="match status" value="1"/>
</dbReference>
<evidence type="ECO:0008006" key="10">
    <source>
        <dbReference type="Google" id="ProtNLM"/>
    </source>
</evidence>
<evidence type="ECO:0000256" key="3">
    <source>
        <dbReference type="ARBA" id="ARBA00022741"/>
    </source>
</evidence>
<keyword evidence="7" id="KW-0520">NAD</keyword>
<dbReference type="GO" id="GO:0019674">
    <property type="term" value="P:NAD+ metabolic process"/>
    <property type="evidence" value="ECO:0007669"/>
    <property type="project" value="InterPro"/>
</dbReference>
<dbReference type="HAMAP" id="MF_00361">
    <property type="entry name" value="NAD_kinase"/>
    <property type="match status" value="1"/>
</dbReference>
<protein>
    <recommendedName>
        <fullName evidence="10">ATP-NAD kinase</fullName>
    </recommendedName>
</protein>
<keyword evidence="2" id="KW-0808">Transferase</keyword>
<evidence type="ECO:0000256" key="1">
    <source>
        <dbReference type="ARBA" id="ARBA00010995"/>
    </source>
</evidence>
<dbReference type="GO" id="GO:0006741">
    <property type="term" value="P:NADP+ biosynthetic process"/>
    <property type="evidence" value="ECO:0007669"/>
    <property type="project" value="InterPro"/>
</dbReference>
<evidence type="ECO:0000256" key="7">
    <source>
        <dbReference type="ARBA" id="ARBA00023027"/>
    </source>
</evidence>
<feature type="region of interest" description="Disordered" evidence="8">
    <location>
        <begin position="65"/>
        <end position="94"/>
    </location>
</feature>
<dbReference type="SUPFAM" id="SSF111331">
    <property type="entry name" value="NAD kinase/diacylglycerol kinase-like"/>
    <property type="match status" value="1"/>
</dbReference>
<comment type="similarity">
    <text evidence="1">Belongs to the NAD kinase family.</text>
</comment>
<name>A0A7S3R5I9_DUNTE</name>